<keyword evidence="4" id="KW-1185">Reference proteome</keyword>
<reference evidence="3 4" key="1">
    <citation type="journal article" date="2019" name="Mol. Ecol. Resour.">
        <title>Chromosome-level genome assembly of Triplophysa tibetana, a fish adapted to the harsh high-altitude environment of the Tibetan Plateau.</title>
        <authorList>
            <person name="Yang X."/>
            <person name="Liu H."/>
            <person name="Ma Z."/>
            <person name="Zou Y."/>
            <person name="Zou M."/>
            <person name="Mao Y."/>
            <person name="Li X."/>
            <person name="Wang H."/>
            <person name="Chen T."/>
            <person name="Wang W."/>
            <person name="Yang R."/>
        </authorList>
    </citation>
    <scope>NUCLEOTIDE SEQUENCE [LARGE SCALE GENOMIC DNA]</scope>
    <source>
        <strain evidence="3">TTIB1903HZAU</strain>
        <tissue evidence="3">Muscle</tissue>
    </source>
</reference>
<dbReference type="GO" id="GO:0030018">
    <property type="term" value="C:Z disc"/>
    <property type="evidence" value="ECO:0007669"/>
    <property type="project" value="InterPro"/>
</dbReference>
<comment type="caution">
    <text evidence="3">The sequence shown here is derived from an EMBL/GenBank/DDBJ whole genome shotgun (WGS) entry which is preliminary data.</text>
</comment>
<dbReference type="GO" id="GO:0051373">
    <property type="term" value="F:FATZ binding"/>
    <property type="evidence" value="ECO:0007669"/>
    <property type="project" value="TreeGrafter"/>
</dbReference>
<accession>A0A5A9PND4</accession>
<name>A0A5A9PND4_9TELE</name>
<dbReference type="GO" id="GO:0003779">
    <property type="term" value="F:actin binding"/>
    <property type="evidence" value="ECO:0007669"/>
    <property type="project" value="TreeGrafter"/>
</dbReference>
<dbReference type="Pfam" id="PF05556">
    <property type="entry name" value="Calsarcin"/>
    <property type="match status" value="1"/>
</dbReference>
<evidence type="ECO:0000313" key="4">
    <source>
        <dbReference type="Proteomes" id="UP000324632"/>
    </source>
</evidence>
<evidence type="ECO:0000313" key="3">
    <source>
        <dbReference type="EMBL" id="KAA0723814.1"/>
    </source>
</evidence>
<dbReference type="EMBL" id="SOYY01000003">
    <property type="protein sequence ID" value="KAA0723814.1"/>
    <property type="molecule type" value="Genomic_DNA"/>
</dbReference>
<gene>
    <name evidence="3" type="ORF">E1301_Tti014151</name>
</gene>
<sequence length="257" mass="28177">MSQHSLMSTQERKIQAAAICREIHATDEMDLGKKVSAPKEIMLEELSLASNRGSRLFKMRQKRSEKYTFESIQNEANTQHSNNAIYPGLDILSNVNDLGNNQAPKTVNSAPNHENIAPGYGGPLNDVPAEKFNSTAMPKSYQSPWEQALINDPSLADTLVAQVPKPEPIHEIPQFKSFNRVAIPFGGFGKAPKVAVKPLDVDLGIPKPITPAADPVIKRPTFNRTASGWVNDSVPLRLHLEPISSMSSTFAPESDDL</sequence>
<dbReference type="Proteomes" id="UP000324632">
    <property type="component" value="Chromosome 3"/>
</dbReference>
<keyword evidence="2" id="KW-0597">Phosphoprotein</keyword>
<organism evidence="3 4">
    <name type="scientific">Triplophysa tibetana</name>
    <dbReference type="NCBI Taxonomy" id="1572043"/>
    <lineage>
        <taxon>Eukaryota</taxon>
        <taxon>Metazoa</taxon>
        <taxon>Chordata</taxon>
        <taxon>Craniata</taxon>
        <taxon>Vertebrata</taxon>
        <taxon>Euteleostomi</taxon>
        <taxon>Actinopterygii</taxon>
        <taxon>Neopterygii</taxon>
        <taxon>Teleostei</taxon>
        <taxon>Ostariophysi</taxon>
        <taxon>Cypriniformes</taxon>
        <taxon>Nemacheilidae</taxon>
        <taxon>Triplophysa</taxon>
    </lineage>
</organism>
<dbReference type="InterPro" id="IPR008438">
    <property type="entry name" value="MYOZ"/>
</dbReference>
<dbReference type="PANTHER" id="PTHR15941:SF9">
    <property type="entry name" value="MYOZENIN-2"/>
    <property type="match status" value="1"/>
</dbReference>
<evidence type="ECO:0000256" key="1">
    <source>
        <dbReference type="ARBA" id="ARBA00009126"/>
    </source>
</evidence>
<proteinExistence type="inferred from homology"/>
<dbReference type="GO" id="GO:0031433">
    <property type="term" value="F:telethonin binding"/>
    <property type="evidence" value="ECO:0007669"/>
    <property type="project" value="TreeGrafter"/>
</dbReference>
<dbReference type="AlphaFoldDB" id="A0A5A9PND4"/>
<dbReference type="PANTHER" id="PTHR15941">
    <property type="entry name" value="MYOZENIN"/>
    <property type="match status" value="1"/>
</dbReference>
<comment type="similarity">
    <text evidence="1">Belongs to the myozenin family.</text>
</comment>
<protein>
    <submittedName>
        <fullName evidence="3">Myozenin-2 Calsarcin-1</fullName>
    </submittedName>
</protein>
<evidence type="ECO:0000256" key="2">
    <source>
        <dbReference type="ARBA" id="ARBA00022553"/>
    </source>
</evidence>
<dbReference type="GO" id="GO:0015629">
    <property type="term" value="C:actin cytoskeleton"/>
    <property type="evidence" value="ECO:0007669"/>
    <property type="project" value="TreeGrafter"/>
</dbReference>